<evidence type="ECO:0000313" key="5">
    <source>
        <dbReference type="Proteomes" id="UP000659654"/>
    </source>
</evidence>
<dbReference type="InterPro" id="IPR035126">
    <property type="entry name" value="SCVP"/>
</dbReference>
<dbReference type="SMR" id="A0A1I7RIC5"/>
<name>A0A1I7RIC5_BURXY</name>
<reference evidence="3" key="2">
    <citation type="submission" date="2020-09" db="EMBL/GenBank/DDBJ databases">
        <authorList>
            <person name="Kikuchi T."/>
        </authorList>
    </citation>
    <scope>NUCLEOTIDE SEQUENCE</scope>
    <source>
        <strain evidence="3">Ka4C1</strain>
    </source>
</reference>
<dbReference type="EMBL" id="CAJFCV020000004">
    <property type="protein sequence ID" value="CAG9114989.1"/>
    <property type="molecule type" value="Genomic_DNA"/>
</dbReference>
<proteinExistence type="predicted"/>
<protein>
    <submittedName>
        <fullName evidence="3">(pine wood nematode) hypothetical protein</fullName>
    </submittedName>
</protein>
<feature type="signal peptide" evidence="2">
    <location>
        <begin position="1"/>
        <end position="19"/>
    </location>
</feature>
<sequence length="157" mass="17586">MKAVVIICLLVVCVSVLEACSPKPSTKKSSKNKNKKKTTKKGSKKTTKATTTTAASRKRRETSPIVVTLYSTTSIDELDDLLEDLDNLIDGYDINKELILTPKPDIRIDEEDQVVLEYKVDPEVDCGDIQMAIERIKEELDDVSQVHVKCKDLELSF</sequence>
<reference evidence="6" key="1">
    <citation type="submission" date="2016-11" db="UniProtKB">
        <authorList>
            <consortium name="WormBaseParasite"/>
        </authorList>
    </citation>
    <scope>IDENTIFICATION</scope>
</reference>
<evidence type="ECO:0000313" key="6">
    <source>
        <dbReference type="WBParaSite" id="BXY_0045400.1"/>
    </source>
</evidence>
<evidence type="ECO:0000256" key="1">
    <source>
        <dbReference type="SAM" id="MobiDB-lite"/>
    </source>
</evidence>
<feature type="region of interest" description="Disordered" evidence="1">
    <location>
        <begin position="22"/>
        <end position="61"/>
    </location>
</feature>
<dbReference type="Proteomes" id="UP000095284">
    <property type="component" value="Unplaced"/>
</dbReference>
<gene>
    <name evidence="3" type="ORF">BXYJ_LOCUS8687</name>
</gene>
<dbReference type="Proteomes" id="UP000659654">
    <property type="component" value="Unassembled WGS sequence"/>
</dbReference>
<organism evidence="4 6">
    <name type="scientific">Bursaphelenchus xylophilus</name>
    <name type="common">Pinewood nematode worm</name>
    <name type="synonym">Aphelenchoides xylophilus</name>
    <dbReference type="NCBI Taxonomy" id="6326"/>
    <lineage>
        <taxon>Eukaryota</taxon>
        <taxon>Metazoa</taxon>
        <taxon>Ecdysozoa</taxon>
        <taxon>Nematoda</taxon>
        <taxon>Chromadorea</taxon>
        <taxon>Rhabditida</taxon>
        <taxon>Tylenchina</taxon>
        <taxon>Tylenchomorpha</taxon>
        <taxon>Aphelenchoidea</taxon>
        <taxon>Aphelenchoididae</taxon>
        <taxon>Bursaphelenchus</taxon>
    </lineage>
</organism>
<dbReference type="EMBL" id="CAJFDI010000004">
    <property type="protein sequence ID" value="CAD5225722.1"/>
    <property type="molecule type" value="Genomic_DNA"/>
</dbReference>
<dbReference type="Pfam" id="PF17619">
    <property type="entry name" value="SCVP"/>
    <property type="match status" value="1"/>
</dbReference>
<feature type="compositionally biased region" description="Basic residues" evidence="1">
    <location>
        <begin position="25"/>
        <end position="47"/>
    </location>
</feature>
<feature type="chain" id="PRO_5036021797" evidence="2">
    <location>
        <begin position="20"/>
        <end position="157"/>
    </location>
</feature>
<evidence type="ECO:0000313" key="3">
    <source>
        <dbReference type="EMBL" id="CAD5225722.1"/>
    </source>
</evidence>
<evidence type="ECO:0000313" key="4">
    <source>
        <dbReference type="Proteomes" id="UP000095284"/>
    </source>
</evidence>
<keyword evidence="2" id="KW-0732">Signal</keyword>
<dbReference type="AlphaFoldDB" id="A0A1I7RIC5"/>
<accession>A0A1I7RIC5</accession>
<keyword evidence="5" id="KW-1185">Reference proteome</keyword>
<dbReference type="WBParaSite" id="BXY_0045400.1">
    <property type="protein sequence ID" value="BXY_0045400.1"/>
    <property type="gene ID" value="BXY_0045400"/>
</dbReference>
<dbReference type="Proteomes" id="UP000582659">
    <property type="component" value="Unassembled WGS sequence"/>
</dbReference>
<evidence type="ECO:0000256" key="2">
    <source>
        <dbReference type="SAM" id="SignalP"/>
    </source>
</evidence>